<feature type="compositionally biased region" description="Basic and acidic residues" evidence="1">
    <location>
        <begin position="25"/>
        <end position="41"/>
    </location>
</feature>
<feature type="compositionally biased region" description="Basic residues" evidence="1">
    <location>
        <begin position="11"/>
        <end position="20"/>
    </location>
</feature>
<keyword evidence="3" id="KW-1185">Reference proteome</keyword>
<evidence type="ECO:0000313" key="3">
    <source>
        <dbReference type="Proteomes" id="UP000835052"/>
    </source>
</evidence>
<evidence type="ECO:0000313" key="2">
    <source>
        <dbReference type="EMBL" id="CAD6184668.1"/>
    </source>
</evidence>
<feature type="compositionally biased region" description="Basic and acidic residues" evidence="1">
    <location>
        <begin position="470"/>
        <end position="482"/>
    </location>
</feature>
<comment type="caution">
    <text evidence="2">The sequence shown here is derived from an EMBL/GenBank/DDBJ whole genome shotgun (WGS) entry which is preliminary data.</text>
</comment>
<feature type="region of interest" description="Disordered" evidence="1">
    <location>
        <begin position="1"/>
        <end position="41"/>
    </location>
</feature>
<feature type="compositionally biased region" description="Acidic residues" evidence="1">
    <location>
        <begin position="444"/>
        <end position="469"/>
    </location>
</feature>
<sequence length="686" mass="79796">MSEDESYLRSGKPKNKRGRPPGRLSNREPLKPYEPAPERVMDPSEKLQLAELFYKNFTIFTSPRYQEDDYICPEANLKKWLLEEWAITLSTLEVTWTPQLVWKTLKSMLMEVEEYRLLQTDVTSCVKLVYNASFSLLNHVGDLAHLHHYNVEKWLHEYEQQVATDYLEKRDEELLKGAKCELSSEMRRKISRAYWRNTEAYDQLPVREEDNRKRKALLETWAKKFVDPKKEISPLSNKKSIRLWLWRIAGTDDISDEVEETPNPAVSMRKRRKNDTVDSDSFLYQKPLGLFLFSGSIRQQIASFNPDKSFDECTQLIYAEWQKKSAQEKKRTDKFRDMIGPTLFVPKTLKVIPVPATLEVTLVRIDIYQKSLLKRIPQFRIPMPRAYYGRQQWVEPERRFQASSIRRGGDWSHLPLDEILKGKERAKNIVEEISAFIANYYDDGDEIKDEDEVEEEEVQGEPEEVEQPTEEPRSEPQVKAEPSDEVEEVQDFAVKEEPVEETVAEPNEQPGPSDPQSNAISKFYNKEGYNVKGLIENEITMMGLYPSGPSHAIFDVVSMNGEVGRMVFTRQVDRRGDAIYYLWTKTLEIHSSSPVTMYVCVTCEEMANLESQKPGRHHKSANLLANNLCQLFLPSLTIDEQTLQPAAVTWYTQEPRHRCVPFFSMLLVEKFTRNVLKAYKVHAPVP</sequence>
<organism evidence="2 3">
    <name type="scientific">Caenorhabditis auriculariae</name>
    <dbReference type="NCBI Taxonomy" id="2777116"/>
    <lineage>
        <taxon>Eukaryota</taxon>
        <taxon>Metazoa</taxon>
        <taxon>Ecdysozoa</taxon>
        <taxon>Nematoda</taxon>
        <taxon>Chromadorea</taxon>
        <taxon>Rhabditida</taxon>
        <taxon>Rhabditina</taxon>
        <taxon>Rhabditomorpha</taxon>
        <taxon>Rhabditoidea</taxon>
        <taxon>Rhabditidae</taxon>
        <taxon>Peloderinae</taxon>
        <taxon>Caenorhabditis</taxon>
    </lineage>
</organism>
<reference evidence="2" key="1">
    <citation type="submission" date="2020-10" db="EMBL/GenBank/DDBJ databases">
        <authorList>
            <person name="Kikuchi T."/>
        </authorList>
    </citation>
    <scope>NUCLEOTIDE SEQUENCE</scope>
    <source>
        <strain evidence="2">NKZ352</strain>
    </source>
</reference>
<gene>
    <name evidence="2" type="ORF">CAUJ_LOCUS587</name>
</gene>
<evidence type="ECO:0008006" key="4">
    <source>
        <dbReference type="Google" id="ProtNLM"/>
    </source>
</evidence>
<feature type="region of interest" description="Disordered" evidence="1">
    <location>
        <begin position="444"/>
        <end position="520"/>
    </location>
</feature>
<dbReference type="Proteomes" id="UP000835052">
    <property type="component" value="Unassembled WGS sequence"/>
</dbReference>
<dbReference type="AlphaFoldDB" id="A0A8S1GPQ5"/>
<evidence type="ECO:0000256" key="1">
    <source>
        <dbReference type="SAM" id="MobiDB-lite"/>
    </source>
</evidence>
<dbReference type="EMBL" id="CAJGYM010000001">
    <property type="protein sequence ID" value="CAD6184668.1"/>
    <property type="molecule type" value="Genomic_DNA"/>
</dbReference>
<protein>
    <recommendedName>
        <fullName evidence="4">HMG box domain-containing protein</fullName>
    </recommendedName>
</protein>
<proteinExistence type="predicted"/>
<name>A0A8S1GPQ5_9PELO</name>
<accession>A0A8S1GPQ5</accession>